<dbReference type="VEuPathDB" id="VectorBase:ISCW007429"/>
<accession>B7PRQ6</accession>
<dbReference type="Proteomes" id="UP000001555">
    <property type="component" value="Unassembled WGS sequence"/>
</dbReference>
<proteinExistence type="predicted"/>
<dbReference type="EnsemblMetazoa" id="ISCW007429-RA">
    <property type="protein sequence ID" value="ISCW007429-PA"/>
    <property type="gene ID" value="ISCW007429"/>
</dbReference>
<gene>
    <name evidence="1" type="ORF">IscW_ISCW007429</name>
</gene>
<evidence type="ECO:0000313" key="2">
    <source>
        <dbReference type="EnsemblMetazoa" id="ISCW007429-PA"/>
    </source>
</evidence>
<dbReference type="EMBL" id="DS774432">
    <property type="protein sequence ID" value="EEC09278.1"/>
    <property type="molecule type" value="Genomic_DNA"/>
</dbReference>
<name>B7PRQ6_IXOSC</name>
<keyword evidence="3" id="KW-1185">Reference proteome</keyword>
<dbReference type="InParanoid" id="B7PRQ6"/>
<reference evidence="2" key="2">
    <citation type="submission" date="2020-05" db="UniProtKB">
        <authorList>
            <consortium name="EnsemblMetazoa"/>
        </authorList>
    </citation>
    <scope>IDENTIFICATION</scope>
    <source>
        <strain evidence="2">wikel</strain>
    </source>
</reference>
<protein>
    <submittedName>
        <fullName evidence="1 2">Uncharacterized protein</fullName>
    </submittedName>
</protein>
<dbReference type="AlphaFoldDB" id="B7PRQ6"/>
<dbReference type="EMBL" id="ABJB010219932">
    <property type="status" value="NOT_ANNOTATED_CDS"/>
    <property type="molecule type" value="Genomic_DNA"/>
</dbReference>
<reference evidence="1 3" key="1">
    <citation type="submission" date="2008-03" db="EMBL/GenBank/DDBJ databases">
        <title>Annotation of Ixodes scapularis.</title>
        <authorList>
            <consortium name="Ixodes scapularis Genome Project Consortium"/>
            <person name="Caler E."/>
            <person name="Hannick L.I."/>
            <person name="Bidwell S."/>
            <person name="Joardar V."/>
            <person name="Thiagarajan M."/>
            <person name="Amedeo P."/>
            <person name="Galinsky K.J."/>
            <person name="Schobel S."/>
            <person name="Inman J."/>
            <person name="Hostetler J."/>
            <person name="Miller J."/>
            <person name="Hammond M."/>
            <person name="Megy K."/>
            <person name="Lawson D."/>
            <person name="Kodira C."/>
            <person name="Sutton G."/>
            <person name="Meyer J."/>
            <person name="Hill C.A."/>
            <person name="Birren B."/>
            <person name="Nene V."/>
            <person name="Collins F."/>
            <person name="Alarcon-Chaidez F."/>
            <person name="Wikel S."/>
            <person name="Strausberg R."/>
        </authorList>
    </citation>
    <scope>NUCLEOTIDE SEQUENCE [LARGE SCALE GENOMIC DNA]</scope>
    <source>
        <strain evidence="3">Wikel</strain>
        <strain evidence="1">Wikel colony</strain>
    </source>
</reference>
<organism>
    <name type="scientific">Ixodes scapularis</name>
    <name type="common">Black-legged tick</name>
    <name type="synonym">Deer tick</name>
    <dbReference type="NCBI Taxonomy" id="6945"/>
    <lineage>
        <taxon>Eukaryota</taxon>
        <taxon>Metazoa</taxon>
        <taxon>Ecdysozoa</taxon>
        <taxon>Arthropoda</taxon>
        <taxon>Chelicerata</taxon>
        <taxon>Arachnida</taxon>
        <taxon>Acari</taxon>
        <taxon>Parasitiformes</taxon>
        <taxon>Ixodida</taxon>
        <taxon>Ixodoidea</taxon>
        <taxon>Ixodidae</taxon>
        <taxon>Ixodinae</taxon>
        <taxon>Ixodes</taxon>
    </lineage>
</organism>
<evidence type="ECO:0000313" key="3">
    <source>
        <dbReference type="Proteomes" id="UP000001555"/>
    </source>
</evidence>
<dbReference type="PaxDb" id="6945-B7PRQ6"/>
<dbReference type="HOGENOM" id="CLU_2944251_0_0_1"/>
<sequence length="60" mass="6708">MTSSSLLLEWAWVTDEVHLKRMLPRATWSGRTSKCSVTDVLCSPFSCRVVPARVSYFGGT</sequence>
<dbReference type="VEuPathDB" id="VectorBase:ISCI007429"/>
<evidence type="ECO:0000313" key="1">
    <source>
        <dbReference type="EMBL" id="EEC09278.1"/>
    </source>
</evidence>